<protein>
    <submittedName>
        <fullName evidence="2">Uncharacterized protein</fullName>
    </submittedName>
</protein>
<feature type="compositionally biased region" description="Basic and acidic residues" evidence="1">
    <location>
        <begin position="71"/>
        <end position="86"/>
    </location>
</feature>
<feature type="compositionally biased region" description="Polar residues" evidence="1">
    <location>
        <begin position="103"/>
        <end position="112"/>
    </location>
</feature>
<proteinExistence type="predicted"/>
<sequence length="112" mass="12781">MESQPCTSQDILPKAHVYLDVADPFIFDHDLTTAREEQGLVAEFFSNQDSDIEDNEKPIPQENRVAISVHWEKQPQEYESDERSDGHDEEEKDGNAKEEDATKWSTELGSGK</sequence>
<evidence type="ECO:0000256" key="1">
    <source>
        <dbReference type="SAM" id="MobiDB-lite"/>
    </source>
</evidence>
<feature type="region of interest" description="Disordered" evidence="1">
    <location>
        <begin position="71"/>
        <end position="112"/>
    </location>
</feature>
<comment type="caution">
    <text evidence="2">The sequence shown here is derived from an EMBL/GenBank/DDBJ whole genome shotgun (WGS) entry which is preliminary data.</text>
</comment>
<name>A0AAE1AG84_9GAST</name>
<gene>
    <name evidence="2" type="ORF">RRG08_055976</name>
</gene>
<feature type="compositionally biased region" description="Basic and acidic residues" evidence="1">
    <location>
        <begin position="93"/>
        <end position="102"/>
    </location>
</feature>
<accession>A0AAE1AG84</accession>
<dbReference type="AlphaFoldDB" id="A0AAE1AG84"/>
<dbReference type="Proteomes" id="UP001283361">
    <property type="component" value="Unassembled WGS sequence"/>
</dbReference>
<evidence type="ECO:0000313" key="2">
    <source>
        <dbReference type="EMBL" id="KAK3787254.1"/>
    </source>
</evidence>
<keyword evidence="3" id="KW-1185">Reference proteome</keyword>
<dbReference type="EMBL" id="JAWDGP010001872">
    <property type="protein sequence ID" value="KAK3787254.1"/>
    <property type="molecule type" value="Genomic_DNA"/>
</dbReference>
<organism evidence="2 3">
    <name type="scientific">Elysia crispata</name>
    <name type="common">lettuce slug</name>
    <dbReference type="NCBI Taxonomy" id="231223"/>
    <lineage>
        <taxon>Eukaryota</taxon>
        <taxon>Metazoa</taxon>
        <taxon>Spiralia</taxon>
        <taxon>Lophotrochozoa</taxon>
        <taxon>Mollusca</taxon>
        <taxon>Gastropoda</taxon>
        <taxon>Heterobranchia</taxon>
        <taxon>Euthyneura</taxon>
        <taxon>Panpulmonata</taxon>
        <taxon>Sacoglossa</taxon>
        <taxon>Placobranchoidea</taxon>
        <taxon>Plakobranchidae</taxon>
        <taxon>Elysia</taxon>
    </lineage>
</organism>
<evidence type="ECO:0000313" key="3">
    <source>
        <dbReference type="Proteomes" id="UP001283361"/>
    </source>
</evidence>
<reference evidence="2" key="1">
    <citation type="journal article" date="2023" name="G3 (Bethesda)">
        <title>A reference genome for the long-term kleptoplast-retaining sea slug Elysia crispata morphotype clarki.</title>
        <authorList>
            <person name="Eastman K.E."/>
            <person name="Pendleton A.L."/>
            <person name="Shaikh M.A."/>
            <person name="Suttiyut T."/>
            <person name="Ogas R."/>
            <person name="Tomko P."/>
            <person name="Gavelis G."/>
            <person name="Widhalm J.R."/>
            <person name="Wisecaver J.H."/>
        </authorList>
    </citation>
    <scope>NUCLEOTIDE SEQUENCE</scope>
    <source>
        <strain evidence="2">ECLA1</strain>
    </source>
</reference>